<evidence type="ECO:0000256" key="4">
    <source>
        <dbReference type="ARBA" id="ARBA00022670"/>
    </source>
</evidence>
<evidence type="ECO:0000256" key="12">
    <source>
        <dbReference type="ARBA" id="ARBA00023122"/>
    </source>
</evidence>
<keyword evidence="6 14" id="KW-0479">Metal-binding</keyword>
<feature type="transmembrane region" description="Helical" evidence="14">
    <location>
        <begin position="106"/>
        <end position="131"/>
    </location>
</feature>
<accession>A0ABY8XE46</accession>
<dbReference type="Proteomes" id="UP001227101">
    <property type="component" value="Chromosome"/>
</dbReference>
<evidence type="ECO:0000256" key="2">
    <source>
        <dbReference type="ARBA" id="ARBA00007931"/>
    </source>
</evidence>
<gene>
    <name evidence="16" type="ORF">QP939_34150</name>
</gene>
<feature type="transmembrane region" description="Helical" evidence="14">
    <location>
        <begin position="137"/>
        <end position="159"/>
    </location>
</feature>
<keyword evidence="5 14" id="KW-0812">Transmembrane</keyword>
<feature type="domain" description="Peptidase M50" evidence="15">
    <location>
        <begin position="57"/>
        <end position="131"/>
    </location>
</feature>
<dbReference type="InterPro" id="IPR016483">
    <property type="entry name" value="UCP006404_Pept_M50_CBS"/>
</dbReference>
<dbReference type="PIRSF" id="PIRSF006404">
    <property type="entry name" value="UCP006404_Pept_M50_CBS"/>
    <property type="match status" value="1"/>
</dbReference>
<dbReference type="CDD" id="cd06164">
    <property type="entry name" value="S2P-M50_SpoIVFB_CBS"/>
    <property type="match status" value="1"/>
</dbReference>
<evidence type="ECO:0000256" key="8">
    <source>
        <dbReference type="ARBA" id="ARBA00022801"/>
    </source>
</evidence>
<sequence>MRATFPLGRPAGIPVGAHWSVLMIMALLADLLAGSLLPEAAPGLPTAVYWAAGVAGSVVFFSSLLVHELSHALVARHRGLSVDRITLWLLGGTTEIPGEPPNPGTAFAVAVAGPLASLLAGAAFLGTAVLLPASVPAVVVVTLTWLGWTNLVLAVFNLLPGTPLDGGRILQAVVWKLTGDRRRAQAVAARAGRVLGVVLASAGLVELLWFGSLAGLWLVGIGWFLGFSARAELAAGPAREVLARIRLGEIMTADPVTAPGWFTVRAFVDQAASLPFRTYPVVSFDGRPLGVVSLAALARVPEEARTSTRVEDVCARPPACLVVSPETPLTAVLGRIGGRPGQDLALVVANGVLAGVVSPGDVARTLELAVLGAEARRPAR</sequence>
<keyword evidence="11 14" id="KW-0482">Metalloprotease</keyword>
<dbReference type="GO" id="GO:0006508">
    <property type="term" value="P:proteolysis"/>
    <property type="evidence" value="ECO:0007669"/>
    <property type="project" value="UniProtKB-KW"/>
</dbReference>
<evidence type="ECO:0000256" key="10">
    <source>
        <dbReference type="ARBA" id="ARBA00022989"/>
    </source>
</evidence>
<feature type="domain" description="Peptidase M50" evidence="15">
    <location>
        <begin position="139"/>
        <end position="198"/>
    </location>
</feature>
<keyword evidence="7" id="KW-0677">Repeat</keyword>
<evidence type="ECO:0000256" key="13">
    <source>
        <dbReference type="ARBA" id="ARBA00023136"/>
    </source>
</evidence>
<keyword evidence="4 14" id="KW-0645">Protease</keyword>
<dbReference type="PANTHER" id="PTHR39188">
    <property type="entry name" value="MEMBRANE-ASSOCIATED ZINC METALLOPROTEASE M50B"/>
    <property type="match status" value="1"/>
</dbReference>
<reference evidence="16 17" key="1">
    <citation type="submission" date="2023-06" db="EMBL/GenBank/DDBJ databases">
        <authorList>
            <person name="Oyuntsetseg B."/>
            <person name="Kim S.B."/>
        </authorList>
    </citation>
    <scope>NUCLEOTIDE SEQUENCE [LARGE SCALE GENOMIC DNA]</scope>
    <source>
        <strain evidence="16 17">2-2</strain>
    </source>
</reference>
<proteinExistence type="inferred from homology"/>
<name>A0ABY8XE46_9PSEU</name>
<evidence type="ECO:0000256" key="1">
    <source>
        <dbReference type="ARBA" id="ARBA00004651"/>
    </source>
</evidence>
<keyword evidence="3 14" id="KW-1003">Cell membrane</keyword>
<keyword evidence="9 14" id="KW-0862">Zinc</keyword>
<evidence type="ECO:0000259" key="15">
    <source>
        <dbReference type="Pfam" id="PF02163"/>
    </source>
</evidence>
<dbReference type="Gene3D" id="3.10.580.10">
    <property type="entry name" value="CBS-domain"/>
    <property type="match status" value="1"/>
</dbReference>
<keyword evidence="13 14" id="KW-0472">Membrane</keyword>
<dbReference type="SUPFAM" id="SSF54631">
    <property type="entry name" value="CBS-domain pair"/>
    <property type="match status" value="1"/>
</dbReference>
<evidence type="ECO:0000256" key="3">
    <source>
        <dbReference type="ARBA" id="ARBA00022475"/>
    </source>
</evidence>
<dbReference type="RefSeq" id="WP_285450396.1">
    <property type="nucleotide sequence ID" value="NZ_CP127173.1"/>
</dbReference>
<feature type="transmembrane region" description="Helical" evidence="14">
    <location>
        <begin position="12"/>
        <end position="35"/>
    </location>
</feature>
<evidence type="ECO:0000313" key="17">
    <source>
        <dbReference type="Proteomes" id="UP001227101"/>
    </source>
</evidence>
<dbReference type="InterPro" id="IPR046342">
    <property type="entry name" value="CBS_dom_sf"/>
</dbReference>
<comment type="cofactor">
    <cofactor evidence="14">
        <name>Zn(2+)</name>
        <dbReference type="ChEBI" id="CHEBI:29105"/>
    </cofactor>
    <text evidence="14">Binds 1 zinc ion per subunit.</text>
</comment>
<evidence type="ECO:0000256" key="9">
    <source>
        <dbReference type="ARBA" id="ARBA00022833"/>
    </source>
</evidence>
<organism evidence="16 17">
    <name type="scientific">Amycolatopsis nalaikhensis</name>
    <dbReference type="NCBI Taxonomy" id="715472"/>
    <lineage>
        <taxon>Bacteria</taxon>
        <taxon>Bacillati</taxon>
        <taxon>Actinomycetota</taxon>
        <taxon>Actinomycetes</taxon>
        <taxon>Pseudonocardiales</taxon>
        <taxon>Pseudonocardiaceae</taxon>
        <taxon>Amycolatopsis</taxon>
    </lineage>
</organism>
<evidence type="ECO:0000256" key="5">
    <source>
        <dbReference type="ARBA" id="ARBA00022692"/>
    </source>
</evidence>
<evidence type="ECO:0000256" key="11">
    <source>
        <dbReference type="ARBA" id="ARBA00023049"/>
    </source>
</evidence>
<dbReference type="Pfam" id="PF02163">
    <property type="entry name" value="Peptidase_M50"/>
    <property type="match status" value="2"/>
</dbReference>
<dbReference type="GO" id="GO:0008233">
    <property type="term" value="F:peptidase activity"/>
    <property type="evidence" value="ECO:0007669"/>
    <property type="project" value="UniProtKB-KW"/>
</dbReference>
<feature type="transmembrane region" description="Helical" evidence="14">
    <location>
        <begin position="47"/>
        <end position="66"/>
    </location>
</feature>
<comment type="similarity">
    <text evidence="2 14">Belongs to the peptidase M50B family.</text>
</comment>
<evidence type="ECO:0000256" key="14">
    <source>
        <dbReference type="PIRNR" id="PIRNR006404"/>
    </source>
</evidence>
<dbReference type="InterPro" id="IPR008915">
    <property type="entry name" value="Peptidase_M50"/>
</dbReference>
<evidence type="ECO:0000256" key="7">
    <source>
        <dbReference type="ARBA" id="ARBA00022737"/>
    </source>
</evidence>
<evidence type="ECO:0000313" key="16">
    <source>
        <dbReference type="EMBL" id="WIV53893.1"/>
    </source>
</evidence>
<feature type="transmembrane region" description="Helical" evidence="14">
    <location>
        <begin position="216"/>
        <end position="236"/>
    </location>
</feature>
<protein>
    <recommendedName>
        <fullName evidence="14">Zinc metalloprotease</fullName>
    </recommendedName>
</protein>
<keyword evidence="10 14" id="KW-1133">Transmembrane helix</keyword>
<keyword evidence="12" id="KW-0129">CBS domain</keyword>
<keyword evidence="17" id="KW-1185">Reference proteome</keyword>
<comment type="subcellular location">
    <subcellularLocation>
        <location evidence="1 14">Cell membrane</location>
        <topology evidence="1 14">Multi-pass membrane protein</topology>
    </subcellularLocation>
</comment>
<keyword evidence="8 14" id="KW-0378">Hydrolase</keyword>
<evidence type="ECO:0000256" key="6">
    <source>
        <dbReference type="ARBA" id="ARBA00022723"/>
    </source>
</evidence>
<dbReference type="EMBL" id="CP127173">
    <property type="protein sequence ID" value="WIV53893.1"/>
    <property type="molecule type" value="Genomic_DNA"/>
</dbReference>
<dbReference type="PANTHER" id="PTHR39188:SF3">
    <property type="entry name" value="STAGE IV SPORULATION PROTEIN FB"/>
    <property type="match status" value="1"/>
</dbReference>